<keyword evidence="2" id="KW-1185">Reference proteome</keyword>
<dbReference type="EMBL" id="JACEIK010004516">
    <property type="protein sequence ID" value="MCD9645717.1"/>
    <property type="molecule type" value="Genomic_DNA"/>
</dbReference>
<evidence type="ECO:0000313" key="1">
    <source>
        <dbReference type="EMBL" id="MCD9645717.1"/>
    </source>
</evidence>
<sequence length="60" mass="6861">NNEEEEHHAPISNMEKMILEHIEVTREQLTKQGGALRMMSSKLTEIMADTTTFNDSQVKS</sequence>
<comment type="caution">
    <text evidence="1">The sequence shown here is derived from an EMBL/GenBank/DDBJ whole genome shotgun (WGS) entry which is preliminary data.</text>
</comment>
<protein>
    <submittedName>
        <fullName evidence="1">Uncharacterized protein</fullName>
    </submittedName>
</protein>
<dbReference type="Proteomes" id="UP000823775">
    <property type="component" value="Unassembled WGS sequence"/>
</dbReference>
<evidence type="ECO:0000313" key="2">
    <source>
        <dbReference type="Proteomes" id="UP000823775"/>
    </source>
</evidence>
<organism evidence="1 2">
    <name type="scientific">Datura stramonium</name>
    <name type="common">Jimsonweed</name>
    <name type="synonym">Common thornapple</name>
    <dbReference type="NCBI Taxonomy" id="4076"/>
    <lineage>
        <taxon>Eukaryota</taxon>
        <taxon>Viridiplantae</taxon>
        <taxon>Streptophyta</taxon>
        <taxon>Embryophyta</taxon>
        <taxon>Tracheophyta</taxon>
        <taxon>Spermatophyta</taxon>
        <taxon>Magnoliopsida</taxon>
        <taxon>eudicotyledons</taxon>
        <taxon>Gunneridae</taxon>
        <taxon>Pentapetalae</taxon>
        <taxon>asterids</taxon>
        <taxon>lamiids</taxon>
        <taxon>Solanales</taxon>
        <taxon>Solanaceae</taxon>
        <taxon>Solanoideae</taxon>
        <taxon>Datureae</taxon>
        <taxon>Datura</taxon>
    </lineage>
</organism>
<accession>A0ABS8VGU4</accession>
<reference evidence="1 2" key="1">
    <citation type="journal article" date="2021" name="BMC Genomics">
        <title>Datura genome reveals duplications of psychoactive alkaloid biosynthetic genes and high mutation rate following tissue culture.</title>
        <authorList>
            <person name="Rajewski A."/>
            <person name="Carter-House D."/>
            <person name="Stajich J."/>
            <person name="Litt A."/>
        </authorList>
    </citation>
    <scope>NUCLEOTIDE SEQUENCE [LARGE SCALE GENOMIC DNA]</scope>
    <source>
        <strain evidence="1">AR-01</strain>
    </source>
</reference>
<proteinExistence type="predicted"/>
<feature type="non-terminal residue" evidence="1">
    <location>
        <position position="1"/>
    </location>
</feature>
<name>A0ABS8VGU4_DATST</name>
<gene>
    <name evidence="1" type="ORF">HAX54_034854</name>
</gene>